<dbReference type="Proteomes" id="UP000586827">
    <property type="component" value="Unassembled WGS sequence"/>
</dbReference>
<proteinExistence type="predicted"/>
<dbReference type="RefSeq" id="WP_067523679.1">
    <property type="nucleotide sequence ID" value="NZ_JABELX010000013.1"/>
</dbReference>
<evidence type="ECO:0000313" key="2">
    <source>
        <dbReference type="Proteomes" id="UP000586827"/>
    </source>
</evidence>
<name>A0A849CJ81_9NOCA</name>
<dbReference type="EMBL" id="JABELX010000013">
    <property type="protein sequence ID" value="NNH74281.1"/>
    <property type="molecule type" value="Genomic_DNA"/>
</dbReference>
<reference evidence="1 2" key="1">
    <citation type="submission" date="2020-05" db="EMBL/GenBank/DDBJ databases">
        <title>MicrobeNet Type strains.</title>
        <authorList>
            <person name="Nicholson A.C."/>
        </authorList>
    </citation>
    <scope>NUCLEOTIDE SEQUENCE [LARGE SCALE GENOMIC DNA]</scope>
    <source>
        <strain evidence="1 2">JCM 3224</strain>
    </source>
</reference>
<gene>
    <name evidence="1" type="ORF">HLB23_31285</name>
</gene>
<protein>
    <submittedName>
        <fullName evidence="1">Uncharacterized protein</fullName>
    </submittedName>
</protein>
<dbReference type="AlphaFoldDB" id="A0A849CJ81"/>
<accession>A0A849CJ81</accession>
<evidence type="ECO:0000313" key="1">
    <source>
        <dbReference type="EMBL" id="NNH74281.1"/>
    </source>
</evidence>
<keyword evidence="2" id="KW-1185">Reference proteome</keyword>
<comment type="caution">
    <text evidence="1">The sequence shown here is derived from an EMBL/GenBank/DDBJ whole genome shotgun (WGS) entry which is preliminary data.</text>
</comment>
<sequence length="91" mass="10248">MTCVRVRGAGCLPLHRDHSLRNPLLYIPAAGGVYASIRAGQQADADRRAQAERRTVSYQTRYSAKYDLYAEAVSQADVTRLLDQIEKNRPR</sequence>
<organism evidence="1 2">
    <name type="scientific">Nocardia uniformis</name>
    <dbReference type="NCBI Taxonomy" id="53432"/>
    <lineage>
        <taxon>Bacteria</taxon>
        <taxon>Bacillati</taxon>
        <taxon>Actinomycetota</taxon>
        <taxon>Actinomycetes</taxon>
        <taxon>Mycobacteriales</taxon>
        <taxon>Nocardiaceae</taxon>
        <taxon>Nocardia</taxon>
    </lineage>
</organism>